<evidence type="ECO:0000313" key="5">
    <source>
        <dbReference type="EMBL" id="EYU26583.1"/>
    </source>
</evidence>
<feature type="region of interest" description="Disordered" evidence="4">
    <location>
        <begin position="124"/>
        <end position="186"/>
    </location>
</feature>
<feature type="region of interest" description="Disordered" evidence="4">
    <location>
        <begin position="377"/>
        <end position="401"/>
    </location>
</feature>
<evidence type="ECO:0000256" key="2">
    <source>
        <dbReference type="ARBA" id="ARBA00022737"/>
    </source>
</evidence>
<keyword evidence="2" id="KW-0677">Repeat</keyword>
<dbReference type="InterPro" id="IPR036322">
    <property type="entry name" value="WD40_repeat_dom_sf"/>
</dbReference>
<keyword evidence="6" id="KW-1185">Reference proteome</keyword>
<dbReference type="InterPro" id="IPR040324">
    <property type="entry name" value="WDR44/Dgr2"/>
</dbReference>
<dbReference type="PRINTS" id="PR00320">
    <property type="entry name" value="GPROTEINBRPT"/>
</dbReference>
<feature type="compositionally biased region" description="Basic and acidic residues" evidence="4">
    <location>
        <begin position="166"/>
        <end position="175"/>
    </location>
</feature>
<accession>A0A022QH63</accession>
<feature type="region of interest" description="Disordered" evidence="4">
    <location>
        <begin position="802"/>
        <end position="874"/>
    </location>
</feature>
<dbReference type="Pfam" id="PF00400">
    <property type="entry name" value="WD40"/>
    <property type="match status" value="4"/>
</dbReference>
<dbReference type="PROSITE" id="PS50082">
    <property type="entry name" value="WD_REPEATS_2"/>
    <property type="match status" value="4"/>
</dbReference>
<feature type="repeat" description="WD" evidence="3">
    <location>
        <begin position="425"/>
        <end position="466"/>
    </location>
</feature>
<dbReference type="SUPFAM" id="SSF50978">
    <property type="entry name" value="WD40 repeat-like"/>
    <property type="match status" value="1"/>
</dbReference>
<feature type="repeat" description="WD" evidence="3">
    <location>
        <begin position="578"/>
        <end position="612"/>
    </location>
</feature>
<dbReference type="InterPro" id="IPR015943">
    <property type="entry name" value="WD40/YVTN_repeat-like_dom_sf"/>
</dbReference>
<dbReference type="PANTHER" id="PTHR14221">
    <property type="entry name" value="WD REPEAT DOMAIN 44"/>
    <property type="match status" value="1"/>
</dbReference>
<feature type="compositionally biased region" description="Polar residues" evidence="4">
    <location>
        <begin position="132"/>
        <end position="163"/>
    </location>
</feature>
<dbReference type="Proteomes" id="UP000030748">
    <property type="component" value="Unassembled WGS sequence"/>
</dbReference>
<name>A0A022QH63_ERYGU</name>
<dbReference type="AlphaFoldDB" id="A0A022QH63"/>
<proteinExistence type="predicted"/>
<evidence type="ECO:0008006" key="7">
    <source>
        <dbReference type="Google" id="ProtNLM"/>
    </source>
</evidence>
<protein>
    <recommendedName>
        <fullName evidence="7">Anaphase-promoting complex subunit 4 WD40 domain-containing protein</fullName>
    </recommendedName>
</protein>
<dbReference type="SMART" id="SM00320">
    <property type="entry name" value="WD40"/>
    <property type="match status" value="7"/>
</dbReference>
<evidence type="ECO:0000256" key="3">
    <source>
        <dbReference type="PROSITE-ProRule" id="PRU00221"/>
    </source>
</evidence>
<evidence type="ECO:0000256" key="4">
    <source>
        <dbReference type="SAM" id="MobiDB-lite"/>
    </source>
</evidence>
<dbReference type="EMBL" id="KI631651">
    <property type="protein sequence ID" value="EYU26583.1"/>
    <property type="molecule type" value="Genomic_DNA"/>
</dbReference>
<dbReference type="PhylomeDB" id="A0A022QH63"/>
<evidence type="ECO:0000256" key="1">
    <source>
        <dbReference type="ARBA" id="ARBA00022574"/>
    </source>
</evidence>
<sequence length="959" mass="105778">MNRRTLTMNWDGLGEDDDDDRFFESRERISSVVPLDLASSGSDEDEDFEDSRMSFVSAISSATIKSIRSVDSSAKSSSIMGGYDMWMSEPGDIRERRKRLFQDMGLSSTKDMLRLASSKIVGAVSRKHHDNNNGQVSIKPDSSTTVKLDFSSPSPSSTANVGTSSPEKESRKEEPSSSSPLDSHPTAVVLVRSRSDSDIDAFSARTKQRKEELIGPVSKQRLTRTSSGLAIPTTGVCQYSNAVRISPDRAKSRLLNPNNDVLQSVVPDGAFGSFFLIKNLDTGKEFIVKEYNEQGMWNKLSDVQTGKQLTMEEFEKSVGYSPVVKELMRRQNVGGNSHDDGRKINNNSYFSKSFRNSKRKGAAILKNIKGVATSMSGLNKEQEHSFPEEQTAPPPPPKATSEWVKARQHGKSYKEFTALHMSQEILAHEGSIWAIRFSCDARFLASAGEDKVIHVWEVQECDVLSARSGDDLSSAGGTPVHPMAGIASDRPPLAEIIPMPSERKKKGKNNKKKGNSIPDYVNVPDTVFALSEKPVFTFKGHQDHVLDLSWSTSQLLLSSSMDKTVRMWDLETKSCLKMFAHNDYVTCIQFNPVDDNYFMSGSLDGKVRIWNIPARKVVDWTDLHEMVTAASYTPDGQGAIIGSHQGICRTYSIDDCKLEHLSDIQLKTKSQAKKLPGFQSQTQPKKVTGFQYAPWNPSEVLITSTDSRIRIHNGPELVQKYRGFRNTGSQIAASFSPDGRHVISASEDSQVYIWKVEESKSPSGGKRKSRITVQAHEHFHCRDVSVAIPWPGSIKNEPPVVEIHSKRHSKRSTAPLPPNSSSNSPTREENLVGTSSRRQLPPLPKKNNRLERVSSGADEEFAQSAPIDPGIGVRDSFDSSSASISYGESPSISASATSPSQSWSTSWSLFDGGQGGHTVQATAWGLVIVTASLEGEIRVYQNFGLPLKVSRQAANLFRD</sequence>
<dbReference type="InterPro" id="IPR001680">
    <property type="entry name" value="WD40_rpt"/>
</dbReference>
<dbReference type="PROSITE" id="PS50294">
    <property type="entry name" value="WD_REPEATS_REGION"/>
    <property type="match status" value="3"/>
</dbReference>
<dbReference type="PROSITE" id="PS00678">
    <property type="entry name" value="WD_REPEATS_1"/>
    <property type="match status" value="2"/>
</dbReference>
<dbReference type="Gene3D" id="2.130.10.10">
    <property type="entry name" value="YVTN repeat-like/Quinoprotein amine dehydrogenase"/>
    <property type="match status" value="1"/>
</dbReference>
<dbReference type="InterPro" id="IPR020472">
    <property type="entry name" value="WD40_PAC1"/>
</dbReference>
<gene>
    <name evidence="5" type="ORF">MIMGU_mgv1a000854mg</name>
</gene>
<keyword evidence="1 3" id="KW-0853">WD repeat</keyword>
<organism evidence="5 6">
    <name type="scientific">Erythranthe guttata</name>
    <name type="common">Yellow monkey flower</name>
    <name type="synonym">Mimulus guttatus</name>
    <dbReference type="NCBI Taxonomy" id="4155"/>
    <lineage>
        <taxon>Eukaryota</taxon>
        <taxon>Viridiplantae</taxon>
        <taxon>Streptophyta</taxon>
        <taxon>Embryophyta</taxon>
        <taxon>Tracheophyta</taxon>
        <taxon>Spermatophyta</taxon>
        <taxon>Magnoliopsida</taxon>
        <taxon>eudicotyledons</taxon>
        <taxon>Gunneridae</taxon>
        <taxon>Pentapetalae</taxon>
        <taxon>asterids</taxon>
        <taxon>lamiids</taxon>
        <taxon>Lamiales</taxon>
        <taxon>Phrymaceae</taxon>
        <taxon>Erythranthe</taxon>
    </lineage>
</organism>
<dbReference type="eggNOG" id="KOG0283">
    <property type="taxonomic scope" value="Eukaryota"/>
</dbReference>
<dbReference type="PANTHER" id="PTHR14221:SF41">
    <property type="entry name" value="TRANSDUCIN_WD40 REPEAT-LIKE SUPERFAMILY PROTEIN"/>
    <property type="match status" value="1"/>
</dbReference>
<evidence type="ECO:0000313" key="6">
    <source>
        <dbReference type="Proteomes" id="UP000030748"/>
    </source>
</evidence>
<feature type="repeat" description="WD" evidence="3">
    <location>
        <begin position="538"/>
        <end position="578"/>
    </location>
</feature>
<feature type="repeat" description="WD" evidence="3">
    <location>
        <begin position="734"/>
        <end position="764"/>
    </location>
</feature>
<dbReference type="InterPro" id="IPR019775">
    <property type="entry name" value="WD40_repeat_CS"/>
</dbReference>
<reference evidence="5 6" key="1">
    <citation type="journal article" date="2013" name="Proc. Natl. Acad. Sci. U.S.A.">
        <title>Fine-scale variation in meiotic recombination in Mimulus inferred from population shotgun sequencing.</title>
        <authorList>
            <person name="Hellsten U."/>
            <person name="Wright K.M."/>
            <person name="Jenkins J."/>
            <person name="Shu S."/>
            <person name="Yuan Y."/>
            <person name="Wessler S.R."/>
            <person name="Schmutz J."/>
            <person name="Willis J.H."/>
            <person name="Rokhsar D.S."/>
        </authorList>
    </citation>
    <scope>NUCLEOTIDE SEQUENCE [LARGE SCALE GENOMIC DNA]</scope>
    <source>
        <strain evidence="6">cv. DUN x IM62</strain>
    </source>
</reference>